<name>A0ABQ9E1I2_TEGGR</name>
<dbReference type="Gene3D" id="3.40.800.20">
    <property type="entry name" value="Histone deacetylase domain"/>
    <property type="match status" value="1"/>
</dbReference>
<reference evidence="3 4" key="1">
    <citation type="submission" date="2022-12" db="EMBL/GenBank/DDBJ databases">
        <title>Chromosome-level genome of Tegillarca granosa.</title>
        <authorList>
            <person name="Kim J."/>
        </authorList>
    </citation>
    <scope>NUCLEOTIDE SEQUENCE [LARGE SCALE GENOMIC DNA]</scope>
    <source>
        <strain evidence="3">Teg-2019</strain>
        <tissue evidence="3">Adductor muscle</tissue>
    </source>
</reference>
<comment type="caution">
    <text evidence="3">The sequence shown here is derived from an EMBL/GenBank/DDBJ whole genome shotgun (WGS) entry which is preliminary data.</text>
</comment>
<dbReference type="InterPro" id="IPR023696">
    <property type="entry name" value="Ureohydrolase_dom_sf"/>
</dbReference>
<evidence type="ECO:0000313" key="3">
    <source>
        <dbReference type="EMBL" id="KAJ8297402.1"/>
    </source>
</evidence>
<organism evidence="3 4">
    <name type="scientific">Tegillarca granosa</name>
    <name type="common">Malaysian cockle</name>
    <name type="synonym">Anadara granosa</name>
    <dbReference type="NCBI Taxonomy" id="220873"/>
    <lineage>
        <taxon>Eukaryota</taxon>
        <taxon>Metazoa</taxon>
        <taxon>Spiralia</taxon>
        <taxon>Lophotrochozoa</taxon>
        <taxon>Mollusca</taxon>
        <taxon>Bivalvia</taxon>
        <taxon>Autobranchia</taxon>
        <taxon>Pteriomorphia</taxon>
        <taxon>Arcoida</taxon>
        <taxon>Arcoidea</taxon>
        <taxon>Arcidae</taxon>
        <taxon>Tegillarca</taxon>
    </lineage>
</organism>
<dbReference type="InterPro" id="IPR037138">
    <property type="entry name" value="His_deacetylse_dom_sf"/>
</dbReference>
<dbReference type="PANTHER" id="PTHR10625:SF19">
    <property type="entry name" value="HISTONE DEACETYLASE 12"/>
    <property type="match status" value="1"/>
</dbReference>
<dbReference type="Proteomes" id="UP001217089">
    <property type="component" value="Unassembled WGS sequence"/>
</dbReference>
<accession>A0ABQ9E1I2</accession>
<proteinExistence type="predicted"/>
<gene>
    <name evidence="3" type="ORF">KUTeg_023933</name>
</gene>
<dbReference type="InterPro" id="IPR000286">
    <property type="entry name" value="HDACs"/>
</dbReference>
<sequence>MTPFKSYRHPLLTFSRLKALRETQRQSSSLDINQSSLVSSDLINKVKQLKTTGVPIVHHHGYVCDLPINHRFAMKKFHGVMRYLRMDNVISSKQIIKPDPVTEDIVKTVHTDDYVDKFFNGKTSVDEQRLTGFVWSEGIVSRCRLETGGTILASRLALERGVACSTGGGTHHAFPSYGSGYCLINDMAITAAQLIKEETIQKVLIVDLDVHQGDGTAFMFEDCKDIFTFSMHCDKNFPFKKQQSDIDVALDDRLEDKEYMEILQSQLPWILDSFRPDLVIYDAGVDPHIKDELGKLNLSDQGLFDRDKYVIDLALGKGIPVATVIGGGYQKDVDALSLRHTIVHRAATKFFAMSFIMKLGRCEFYIDYFPNFDVDVIVIVKQYLTNVHKISTLLKLPAIFHIFIIVGLMQFTTYKIKKKCGLIENNWYVTEKVKPAVIRETLITVLHSYTVNPVLPELITCLNYKIIKT</sequence>
<dbReference type="SUPFAM" id="SSF52768">
    <property type="entry name" value="Arginase/deacetylase"/>
    <property type="match status" value="1"/>
</dbReference>
<evidence type="ECO:0000256" key="1">
    <source>
        <dbReference type="ARBA" id="ARBA00022801"/>
    </source>
</evidence>
<evidence type="ECO:0000259" key="2">
    <source>
        <dbReference type="Pfam" id="PF00850"/>
    </source>
</evidence>
<keyword evidence="4" id="KW-1185">Reference proteome</keyword>
<protein>
    <recommendedName>
        <fullName evidence="2">Histone deacetylase domain-containing protein</fullName>
    </recommendedName>
</protein>
<dbReference type="PRINTS" id="PR01270">
    <property type="entry name" value="HDASUPER"/>
</dbReference>
<dbReference type="PANTHER" id="PTHR10625">
    <property type="entry name" value="HISTONE DEACETYLASE HDAC1-RELATED"/>
    <property type="match status" value="1"/>
</dbReference>
<feature type="domain" description="Histone deacetylase" evidence="2">
    <location>
        <begin position="70"/>
        <end position="339"/>
    </location>
</feature>
<dbReference type="InterPro" id="IPR044150">
    <property type="entry name" value="HDAC_classIV"/>
</dbReference>
<dbReference type="Pfam" id="PF00850">
    <property type="entry name" value="Hist_deacetyl"/>
    <property type="match status" value="1"/>
</dbReference>
<dbReference type="InterPro" id="IPR023801">
    <property type="entry name" value="His_deacetylse_dom"/>
</dbReference>
<keyword evidence="1" id="KW-0378">Hydrolase</keyword>
<dbReference type="EMBL" id="JARBDR010000923">
    <property type="protein sequence ID" value="KAJ8297402.1"/>
    <property type="molecule type" value="Genomic_DNA"/>
</dbReference>
<evidence type="ECO:0000313" key="4">
    <source>
        <dbReference type="Proteomes" id="UP001217089"/>
    </source>
</evidence>
<dbReference type="CDD" id="cd09993">
    <property type="entry name" value="HDAC_classIV"/>
    <property type="match status" value="1"/>
</dbReference>